<dbReference type="Proteomes" id="UP000325113">
    <property type="component" value="Unassembled WGS sequence"/>
</dbReference>
<dbReference type="SUPFAM" id="SSF47473">
    <property type="entry name" value="EF-hand"/>
    <property type="match status" value="1"/>
</dbReference>
<comment type="caution">
    <text evidence="2">The sequence shown here is derived from an EMBL/GenBank/DDBJ whole genome shotgun (WGS) entry which is preliminary data.</text>
</comment>
<dbReference type="InterPro" id="IPR011992">
    <property type="entry name" value="EF-hand-dom_pair"/>
</dbReference>
<sequence length="233" mass="23577">MAASAGLAAALGRAGNRPAKIGTGPKAAGPKPAAPPKPGGKASRLAGKHSGVGASKIKAKGASPAKAASSAGSAASSPAGELRPPVTKEQRAEFVQAFVQSDKARTGTLSFGQAAKLASSLGCATTRTQVRNLARRGGVEGEAGVSSDQFADLVMGHLMRQPRLTEDQMADALRRLPAAASGSMMGEVALKMLGSCGEALDAEELEMLAKEAKIKPGSEVTVRHLLAVLMRSE</sequence>
<evidence type="ECO:0000313" key="2">
    <source>
        <dbReference type="EMBL" id="KAA0162980.1"/>
    </source>
</evidence>
<gene>
    <name evidence="2" type="ORF">FNF31_03036</name>
</gene>
<feature type="compositionally biased region" description="Low complexity" evidence="1">
    <location>
        <begin position="53"/>
        <end position="80"/>
    </location>
</feature>
<name>A0A5A8DFI3_CAFRO</name>
<organism evidence="2 3">
    <name type="scientific">Cafeteria roenbergensis</name>
    <name type="common">Marine flagellate</name>
    <dbReference type="NCBI Taxonomy" id="33653"/>
    <lineage>
        <taxon>Eukaryota</taxon>
        <taxon>Sar</taxon>
        <taxon>Stramenopiles</taxon>
        <taxon>Bigyra</taxon>
        <taxon>Opalozoa</taxon>
        <taxon>Bicosoecida</taxon>
        <taxon>Cafeteriaceae</taxon>
        <taxon>Cafeteria</taxon>
    </lineage>
</organism>
<feature type="compositionally biased region" description="Low complexity" evidence="1">
    <location>
        <begin position="1"/>
        <end position="31"/>
    </location>
</feature>
<proteinExistence type="predicted"/>
<dbReference type="EMBL" id="VLTM01000024">
    <property type="protein sequence ID" value="KAA0162980.1"/>
    <property type="molecule type" value="Genomic_DNA"/>
</dbReference>
<dbReference type="Gene3D" id="1.10.238.10">
    <property type="entry name" value="EF-hand"/>
    <property type="match status" value="1"/>
</dbReference>
<protein>
    <recommendedName>
        <fullName evidence="4">Calmodulin</fullName>
    </recommendedName>
</protein>
<feature type="region of interest" description="Disordered" evidence="1">
    <location>
        <begin position="1"/>
        <end position="87"/>
    </location>
</feature>
<dbReference type="AlphaFoldDB" id="A0A5A8DFI3"/>
<evidence type="ECO:0000256" key="1">
    <source>
        <dbReference type="SAM" id="MobiDB-lite"/>
    </source>
</evidence>
<evidence type="ECO:0008006" key="4">
    <source>
        <dbReference type="Google" id="ProtNLM"/>
    </source>
</evidence>
<accession>A0A5A8DFI3</accession>
<evidence type="ECO:0000313" key="3">
    <source>
        <dbReference type="Proteomes" id="UP000325113"/>
    </source>
</evidence>
<reference evidence="2 3" key="1">
    <citation type="submission" date="2019-07" db="EMBL/GenBank/DDBJ databases">
        <title>Genomes of Cafeteria roenbergensis.</title>
        <authorList>
            <person name="Fischer M.G."/>
            <person name="Hackl T."/>
            <person name="Roman M."/>
        </authorList>
    </citation>
    <scope>NUCLEOTIDE SEQUENCE [LARGE SCALE GENOMIC DNA]</scope>
    <source>
        <strain evidence="2 3">Cflag</strain>
    </source>
</reference>